<dbReference type="GO" id="GO:0016787">
    <property type="term" value="F:hydrolase activity"/>
    <property type="evidence" value="ECO:0007669"/>
    <property type="project" value="UniProtKB-KW"/>
</dbReference>
<accession>A0A4V3D8S3</accession>
<evidence type="ECO:0000256" key="2">
    <source>
        <dbReference type="ARBA" id="ARBA00022723"/>
    </source>
</evidence>
<keyword evidence="3" id="KW-0378">Hydrolase</keyword>
<evidence type="ECO:0000313" key="6">
    <source>
        <dbReference type="EMBL" id="TDQ52931.1"/>
    </source>
</evidence>
<dbReference type="SUPFAM" id="SSF88723">
    <property type="entry name" value="PIN domain-like"/>
    <property type="match status" value="1"/>
</dbReference>
<evidence type="ECO:0000256" key="1">
    <source>
        <dbReference type="ARBA" id="ARBA00022722"/>
    </source>
</evidence>
<dbReference type="Pfam" id="PF01850">
    <property type="entry name" value="PIN"/>
    <property type="match status" value="1"/>
</dbReference>
<dbReference type="InterPro" id="IPR029060">
    <property type="entry name" value="PIN-like_dom_sf"/>
</dbReference>
<organism evidence="6 7">
    <name type="scientific">Actinorugispora endophytica</name>
    <dbReference type="NCBI Taxonomy" id="1605990"/>
    <lineage>
        <taxon>Bacteria</taxon>
        <taxon>Bacillati</taxon>
        <taxon>Actinomycetota</taxon>
        <taxon>Actinomycetes</taxon>
        <taxon>Streptosporangiales</taxon>
        <taxon>Nocardiopsidaceae</taxon>
        <taxon>Actinorugispora</taxon>
    </lineage>
</organism>
<keyword evidence="2" id="KW-0479">Metal-binding</keyword>
<dbReference type="GO" id="GO:0004518">
    <property type="term" value="F:nuclease activity"/>
    <property type="evidence" value="ECO:0007669"/>
    <property type="project" value="UniProtKB-KW"/>
</dbReference>
<keyword evidence="4" id="KW-0460">Magnesium</keyword>
<evidence type="ECO:0000256" key="4">
    <source>
        <dbReference type="ARBA" id="ARBA00022842"/>
    </source>
</evidence>
<dbReference type="GO" id="GO:0046872">
    <property type="term" value="F:metal ion binding"/>
    <property type="evidence" value="ECO:0007669"/>
    <property type="project" value="UniProtKB-KW"/>
</dbReference>
<evidence type="ECO:0000313" key="7">
    <source>
        <dbReference type="Proteomes" id="UP000295281"/>
    </source>
</evidence>
<dbReference type="Gene3D" id="3.40.50.1010">
    <property type="entry name" value="5'-nuclease"/>
    <property type="match status" value="1"/>
</dbReference>
<dbReference type="EMBL" id="SNYN01000005">
    <property type="protein sequence ID" value="TDQ52931.1"/>
    <property type="molecule type" value="Genomic_DNA"/>
</dbReference>
<comment type="caution">
    <text evidence="6">The sequence shown here is derived from an EMBL/GenBank/DDBJ whole genome shotgun (WGS) entry which is preliminary data.</text>
</comment>
<keyword evidence="7" id="KW-1185">Reference proteome</keyword>
<dbReference type="InterPro" id="IPR002716">
    <property type="entry name" value="PIN_dom"/>
</dbReference>
<dbReference type="Proteomes" id="UP000295281">
    <property type="component" value="Unassembled WGS sequence"/>
</dbReference>
<dbReference type="RefSeq" id="WP_133741054.1">
    <property type="nucleotide sequence ID" value="NZ_SNYN01000005.1"/>
</dbReference>
<reference evidence="6 7" key="1">
    <citation type="submission" date="2019-03" db="EMBL/GenBank/DDBJ databases">
        <title>Genomic Encyclopedia of Type Strains, Phase IV (KMG-IV): sequencing the most valuable type-strain genomes for metagenomic binning, comparative biology and taxonomic classification.</title>
        <authorList>
            <person name="Goeker M."/>
        </authorList>
    </citation>
    <scope>NUCLEOTIDE SEQUENCE [LARGE SCALE GENOMIC DNA]</scope>
    <source>
        <strain evidence="6 7">DSM 46770</strain>
    </source>
</reference>
<name>A0A4V3D8S3_9ACTN</name>
<evidence type="ECO:0000256" key="3">
    <source>
        <dbReference type="ARBA" id="ARBA00022801"/>
    </source>
</evidence>
<dbReference type="AlphaFoldDB" id="A0A4V3D8S3"/>
<proteinExistence type="predicted"/>
<sequence length="137" mass="14814">MTIALLDTNIVVSLLNSNDAMHESALKTVRVWEDRSAVFPLSVIVWSELLTGAFRQPESTFAFSRLKAMRDGYFSDVVPVCEEVADHAARLRAVDAALRLPDALVIASGIHVGADAVLTADKKLKKVAPGLVELVTV</sequence>
<evidence type="ECO:0000259" key="5">
    <source>
        <dbReference type="Pfam" id="PF01850"/>
    </source>
</evidence>
<gene>
    <name evidence="6" type="ORF">EV190_10548</name>
</gene>
<protein>
    <recommendedName>
        <fullName evidence="5">PIN domain-containing protein</fullName>
    </recommendedName>
</protein>
<keyword evidence="1" id="KW-0540">Nuclease</keyword>
<feature type="domain" description="PIN" evidence="5">
    <location>
        <begin position="5"/>
        <end position="128"/>
    </location>
</feature>
<dbReference type="OrthoDB" id="5193705at2"/>